<accession>A0ABP7A160</accession>
<evidence type="ECO:0000313" key="4">
    <source>
        <dbReference type="EMBL" id="GAA3621297.1"/>
    </source>
</evidence>
<keyword evidence="1" id="KW-0560">Oxidoreductase</keyword>
<sequence length="154" mass="16892">MGQAPKREHNLHIFGGFTMADDIDAEHGLCILTHSRTIQGSWTSIRPRGRDGCQWWMLAAHDAREEFTGDLYTAATDLAEVSPAPLPQLIAATDPANVQRWQLRDRKPLKQWSQGRVTLAGDAAHPTSPYAAYGADMAAEDGYFIGRTGMVPSS</sequence>
<name>A0ABP7A160_9ACTN</name>
<dbReference type="PANTHER" id="PTHR13789">
    <property type="entry name" value="MONOOXYGENASE"/>
    <property type="match status" value="1"/>
</dbReference>
<dbReference type="PANTHER" id="PTHR13789:SF309">
    <property type="entry name" value="PUTATIVE (AFU_ORTHOLOGUE AFUA_6G14510)-RELATED"/>
    <property type="match status" value="1"/>
</dbReference>
<evidence type="ECO:0000259" key="3">
    <source>
        <dbReference type="Pfam" id="PF01494"/>
    </source>
</evidence>
<dbReference type="InterPro" id="IPR002938">
    <property type="entry name" value="FAD-bd"/>
</dbReference>
<dbReference type="InterPro" id="IPR050493">
    <property type="entry name" value="FAD-dep_Monooxygenase_BioMet"/>
</dbReference>
<dbReference type="Gene3D" id="3.50.50.60">
    <property type="entry name" value="FAD/NAD(P)-binding domain"/>
    <property type="match status" value="1"/>
</dbReference>
<comment type="caution">
    <text evidence="4">The sequence shown here is derived from an EMBL/GenBank/DDBJ whole genome shotgun (WGS) entry which is preliminary data.</text>
</comment>
<evidence type="ECO:0000313" key="5">
    <source>
        <dbReference type="Proteomes" id="UP001500630"/>
    </source>
</evidence>
<evidence type="ECO:0000256" key="2">
    <source>
        <dbReference type="ARBA" id="ARBA00023033"/>
    </source>
</evidence>
<dbReference type="Proteomes" id="UP001500630">
    <property type="component" value="Unassembled WGS sequence"/>
</dbReference>
<dbReference type="Pfam" id="PF01494">
    <property type="entry name" value="FAD_binding_3"/>
    <property type="match status" value="1"/>
</dbReference>
<dbReference type="InterPro" id="IPR036188">
    <property type="entry name" value="FAD/NAD-bd_sf"/>
</dbReference>
<feature type="domain" description="FAD-binding" evidence="3">
    <location>
        <begin position="38"/>
        <end position="145"/>
    </location>
</feature>
<keyword evidence="2" id="KW-0503">Monooxygenase</keyword>
<gene>
    <name evidence="4" type="ORF">GCM10022419_128720</name>
</gene>
<dbReference type="PRINTS" id="PR00420">
    <property type="entry name" value="RNGMNOXGNASE"/>
</dbReference>
<keyword evidence="5" id="KW-1185">Reference proteome</keyword>
<reference evidence="5" key="1">
    <citation type="journal article" date="2019" name="Int. J. Syst. Evol. Microbiol.">
        <title>The Global Catalogue of Microorganisms (GCM) 10K type strain sequencing project: providing services to taxonomists for standard genome sequencing and annotation.</title>
        <authorList>
            <consortium name="The Broad Institute Genomics Platform"/>
            <consortium name="The Broad Institute Genome Sequencing Center for Infectious Disease"/>
            <person name="Wu L."/>
            <person name="Ma J."/>
        </authorList>
    </citation>
    <scope>NUCLEOTIDE SEQUENCE [LARGE SCALE GENOMIC DNA]</scope>
    <source>
        <strain evidence="5">JCM 17326</strain>
    </source>
</reference>
<dbReference type="EMBL" id="BAABDQ010000064">
    <property type="protein sequence ID" value="GAA3621297.1"/>
    <property type="molecule type" value="Genomic_DNA"/>
</dbReference>
<evidence type="ECO:0000256" key="1">
    <source>
        <dbReference type="ARBA" id="ARBA00023002"/>
    </source>
</evidence>
<organism evidence="4 5">
    <name type="scientific">Nonomuraea rosea</name>
    <dbReference type="NCBI Taxonomy" id="638574"/>
    <lineage>
        <taxon>Bacteria</taxon>
        <taxon>Bacillati</taxon>
        <taxon>Actinomycetota</taxon>
        <taxon>Actinomycetes</taxon>
        <taxon>Streptosporangiales</taxon>
        <taxon>Streptosporangiaceae</taxon>
        <taxon>Nonomuraea</taxon>
    </lineage>
</organism>
<protein>
    <recommendedName>
        <fullName evidence="3">FAD-binding domain-containing protein</fullName>
    </recommendedName>
</protein>
<proteinExistence type="predicted"/>
<dbReference type="SUPFAM" id="SSF51905">
    <property type="entry name" value="FAD/NAD(P)-binding domain"/>
    <property type="match status" value="1"/>
</dbReference>